<feature type="repeat" description="WD" evidence="3">
    <location>
        <begin position="162"/>
        <end position="202"/>
    </location>
</feature>
<dbReference type="InterPro" id="IPR019775">
    <property type="entry name" value="WD40_repeat_CS"/>
</dbReference>
<dbReference type="Pfam" id="PF00400">
    <property type="entry name" value="WD40"/>
    <property type="match status" value="3"/>
</dbReference>
<dbReference type="EMBL" id="CAJNOC010001393">
    <property type="protein sequence ID" value="CAF0861035.1"/>
    <property type="molecule type" value="Genomic_DNA"/>
</dbReference>
<reference evidence="4" key="1">
    <citation type="submission" date="2021-02" db="EMBL/GenBank/DDBJ databases">
        <authorList>
            <person name="Nowell W R."/>
        </authorList>
    </citation>
    <scope>NUCLEOTIDE SEQUENCE</scope>
    <source>
        <strain evidence="4">Ploen Becks lab</strain>
    </source>
</reference>
<dbReference type="PRINTS" id="PR00320">
    <property type="entry name" value="GPROTEINBRPT"/>
</dbReference>
<keyword evidence="2" id="KW-0677">Repeat</keyword>
<dbReference type="PROSITE" id="PS00678">
    <property type="entry name" value="WD_REPEATS_1"/>
    <property type="match status" value="2"/>
</dbReference>
<accession>A0A813WZH9</accession>
<evidence type="ECO:0000256" key="3">
    <source>
        <dbReference type="PROSITE-ProRule" id="PRU00221"/>
    </source>
</evidence>
<dbReference type="Gene3D" id="2.130.10.10">
    <property type="entry name" value="YVTN repeat-like/Quinoprotein amine dehydrogenase"/>
    <property type="match status" value="1"/>
</dbReference>
<sequence>MESNIRFLNKIIYDKDFRKQSNLLTNCFEFNNFDEIVKIKDFVYVEKEIEIFAFDDDTLIHITFPANDLLNSEIKTNFLIGHTDVINCLCIVDKDHILSGSNDTTIKLWNILTLKCVREFNGHFDFVNCLELFSTGKMFFSGSDDTTIKLWDIESGECLKTFSSHQDRIKNVQESEFGQLFSLSKDGVLRIWDILESRNLLLGTVNGLVNVCSKSEPLSKDENTNVNVDDKFVEYGYKYIKKENKDDKNQKKSDSFCNII</sequence>
<comment type="caution">
    <text evidence="4">The sequence shown here is derived from an EMBL/GenBank/DDBJ whole genome shotgun (WGS) entry which is preliminary data.</text>
</comment>
<dbReference type="AlphaFoldDB" id="A0A813WZH9"/>
<dbReference type="GO" id="GO:0005634">
    <property type="term" value="C:nucleus"/>
    <property type="evidence" value="ECO:0007669"/>
    <property type="project" value="TreeGrafter"/>
</dbReference>
<evidence type="ECO:0000313" key="5">
    <source>
        <dbReference type="Proteomes" id="UP000663879"/>
    </source>
</evidence>
<keyword evidence="1 3" id="KW-0853">WD repeat</keyword>
<dbReference type="PANTHER" id="PTHR19849">
    <property type="entry name" value="PHOSPHOLIPASE A-2-ACTIVATING PROTEIN"/>
    <property type="match status" value="1"/>
</dbReference>
<dbReference type="InterPro" id="IPR001680">
    <property type="entry name" value="WD40_rpt"/>
</dbReference>
<dbReference type="Proteomes" id="UP000663879">
    <property type="component" value="Unassembled WGS sequence"/>
</dbReference>
<feature type="repeat" description="WD" evidence="3">
    <location>
        <begin position="120"/>
        <end position="161"/>
    </location>
</feature>
<name>A0A813WZH9_9BILA</name>
<dbReference type="PROSITE" id="PS50082">
    <property type="entry name" value="WD_REPEATS_2"/>
    <property type="match status" value="3"/>
</dbReference>
<keyword evidence="5" id="KW-1185">Reference proteome</keyword>
<protein>
    <submittedName>
        <fullName evidence="4">Uncharacterized protein</fullName>
    </submittedName>
</protein>
<dbReference type="InterPro" id="IPR015943">
    <property type="entry name" value="WD40/YVTN_repeat-like_dom_sf"/>
</dbReference>
<feature type="repeat" description="WD" evidence="3">
    <location>
        <begin position="79"/>
        <end position="119"/>
    </location>
</feature>
<dbReference type="PANTHER" id="PTHR19849:SF1">
    <property type="entry name" value="F-BOX_WD REPEAT-CONTAINING PROTEIN 7"/>
    <property type="match status" value="1"/>
</dbReference>
<dbReference type="GO" id="GO:0043161">
    <property type="term" value="P:proteasome-mediated ubiquitin-dependent protein catabolic process"/>
    <property type="evidence" value="ECO:0007669"/>
    <property type="project" value="TreeGrafter"/>
</dbReference>
<evidence type="ECO:0000256" key="1">
    <source>
        <dbReference type="ARBA" id="ARBA00022574"/>
    </source>
</evidence>
<dbReference type="InterPro" id="IPR020472">
    <property type="entry name" value="WD40_PAC1"/>
</dbReference>
<dbReference type="SMART" id="SM00320">
    <property type="entry name" value="WD40"/>
    <property type="match status" value="3"/>
</dbReference>
<dbReference type="SUPFAM" id="SSF50978">
    <property type="entry name" value="WD40 repeat-like"/>
    <property type="match status" value="1"/>
</dbReference>
<organism evidence="4 5">
    <name type="scientific">Brachionus calyciflorus</name>
    <dbReference type="NCBI Taxonomy" id="104777"/>
    <lineage>
        <taxon>Eukaryota</taxon>
        <taxon>Metazoa</taxon>
        <taxon>Spiralia</taxon>
        <taxon>Gnathifera</taxon>
        <taxon>Rotifera</taxon>
        <taxon>Eurotatoria</taxon>
        <taxon>Monogononta</taxon>
        <taxon>Pseudotrocha</taxon>
        <taxon>Ploima</taxon>
        <taxon>Brachionidae</taxon>
        <taxon>Brachionus</taxon>
    </lineage>
</organism>
<dbReference type="PROSITE" id="PS50294">
    <property type="entry name" value="WD_REPEATS_REGION"/>
    <property type="match status" value="2"/>
</dbReference>
<dbReference type="GO" id="GO:0005737">
    <property type="term" value="C:cytoplasm"/>
    <property type="evidence" value="ECO:0007669"/>
    <property type="project" value="TreeGrafter"/>
</dbReference>
<dbReference type="GO" id="GO:0043130">
    <property type="term" value="F:ubiquitin binding"/>
    <property type="evidence" value="ECO:0007669"/>
    <property type="project" value="TreeGrafter"/>
</dbReference>
<gene>
    <name evidence="4" type="ORF">OXX778_LOCUS9440</name>
</gene>
<dbReference type="OrthoDB" id="7039484at2759"/>
<dbReference type="GO" id="GO:0010992">
    <property type="term" value="P:ubiquitin recycling"/>
    <property type="evidence" value="ECO:0007669"/>
    <property type="project" value="TreeGrafter"/>
</dbReference>
<proteinExistence type="predicted"/>
<evidence type="ECO:0000256" key="2">
    <source>
        <dbReference type="ARBA" id="ARBA00022737"/>
    </source>
</evidence>
<dbReference type="InterPro" id="IPR036322">
    <property type="entry name" value="WD40_repeat_dom_sf"/>
</dbReference>
<evidence type="ECO:0000313" key="4">
    <source>
        <dbReference type="EMBL" id="CAF0861035.1"/>
    </source>
</evidence>